<dbReference type="EMBL" id="CP042905">
    <property type="protein sequence ID" value="QEE15849.1"/>
    <property type="molecule type" value="Genomic_DNA"/>
</dbReference>
<dbReference type="RefSeq" id="WP_147662746.1">
    <property type="nucleotide sequence ID" value="NZ_CP042905.2"/>
</dbReference>
<dbReference type="KEGG" id="psyt:DSAG12_01676"/>
<reference evidence="2 3" key="1">
    <citation type="journal article" date="2020" name="Nature">
        <title>Isolation of an archaeon at the prokaryote-eukaryote interface.</title>
        <authorList>
            <person name="Imachi H."/>
            <person name="Nobu M.K."/>
            <person name="Nakahara N."/>
            <person name="Morono Y."/>
            <person name="Ogawara M."/>
            <person name="Takaki Y."/>
            <person name="Takano Y."/>
            <person name="Uematsu K."/>
            <person name="Ikuta T."/>
            <person name="Ito M."/>
            <person name="Matsui Y."/>
            <person name="Miyazaki M."/>
            <person name="Murata K."/>
            <person name="Saito Y."/>
            <person name="Sakai S."/>
            <person name="Song C."/>
            <person name="Tasumi E."/>
            <person name="Yamanaka Y."/>
            <person name="Yamaguchi T."/>
            <person name="Kamagata Y."/>
            <person name="Tamaki H."/>
            <person name="Takai K."/>
        </authorList>
    </citation>
    <scope>NUCLEOTIDE SEQUENCE [LARGE SCALE GENOMIC DNA]</scope>
    <source>
        <strain evidence="2 3">MK-D1</strain>
    </source>
</reference>
<feature type="domain" description="UPF0033" evidence="1">
    <location>
        <begin position="5"/>
        <end position="74"/>
    </location>
</feature>
<dbReference type="OrthoDB" id="45650at2157"/>
<proteinExistence type="predicted"/>
<dbReference type="SUPFAM" id="SSF64307">
    <property type="entry name" value="SirA-like"/>
    <property type="match status" value="1"/>
</dbReference>
<dbReference type="Proteomes" id="UP000321408">
    <property type="component" value="Chromosome"/>
</dbReference>
<dbReference type="Gene3D" id="3.30.110.40">
    <property type="entry name" value="TusA-like domain"/>
    <property type="match status" value="1"/>
</dbReference>
<dbReference type="InterPro" id="IPR036868">
    <property type="entry name" value="TusA-like_sf"/>
</dbReference>
<evidence type="ECO:0000313" key="2">
    <source>
        <dbReference type="EMBL" id="QEE15849.1"/>
    </source>
</evidence>
<reference evidence="2 3" key="2">
    <citation type="journal article" date="2024" name="Int. J. Syst. Evol. Microbiol.">
        <title>Promethearchaeum syntrophicum gen. nov., sp. nov., an anaerobic, obligately syntrophic archaeon, the first isolate of the lineage 'Asgard' archaea, and proposal of the new archaeal phylum Promethearchaeota phyl. nov. and kingdom Promethearchaeati regn. nov.</title>
        <authorList>
            <person name="Imachi H."/>
            <person name="Nobu M.K."/>
            <person name="Kato S."/>
            <person name="Takaki Y."/>
            <person name="Miyazaki M."/>
            <person name="Miyata M."/>
            <person name="Ogawara M."/>
            <person name="Saito Y."/>
            <person name="Sakai S."/>
            <person name="Tahara Y.O."/>
            <person name="Takano Y."/>
            <person name="Tasumi E."/>
            <person name="Uematsu K."/>
            <person name="Yoshimura T."/>
            <person name="Itoh T."/>
            <person name="Ohkuma M."/>
            <person name="Takai K."/>
        </authorList>
    </citation>
    <scope>NUCLEOTIDE SEQUENCE [LARGE SCALE GENOMIC DNA]</scope>
    <source>
        <strain evidence="2 3">MK-D1</strain>
    </source>
</reference>
<sequence length="75" mass="8527">MVEINLDITNKVCPFCLLLVKKKLAPMMKNDILIVKCDHPPAATDTIPYAMKKAHYPCESKLLESGLWELKITKK</sequence>
<organism evidence="2 3">
    <name type="scientific">Promethearchaeum syntrophicum</name>
    <dbReference type="NCBI Taxonomy" id="2594042"/>
    <lineage>
        <taxon>Archaea</taxon>
        <taxon>Promethearchaeati</taxon>
        <taxon>Promethearchaeota</taxon>
        <taxon>Promethearchaeia</taxon>
        <taxon>Promethearchaeales</taxon>
        <taxon>Promethearchaeaceae</taxon>
        <taxon>Promethearchaeum</taxon>
    </lineage>
</organism>
<evidence type="ECO:0000313" key="3">
    <source>
        <dbReference type="Proteomes" id="UP000321408"/>
    </source>
</evidence>
<dbReference type="InterPro" id="IPR001455">
    <property type="entry name" value="TusA-like"/>
</dbReference>
<name>A0A5B9D9H9_9ARCH</name>
<keyword evidence="3" id="KW-1185">Reference proteome</keyword>
<dbReference type="Pfam" id="PF01206">
    <property type="entry name" value="TusA"/>
    <property type="match status" value="1"/>
</dbReference>
<gene>
    <name evidence="2" type="ORF">DSAG12_01676</name>
</gene>
<dbReference type="AlphaFoldDB" id="A0A5B9D9H9"/>
<evidence type="ECO:0000259" key="1">
    <source>
        <dbReference type="Pfam" id="PF01206"/>
    </source>
</evidence>
<accession>A0A5B9D9H9</accession>
<dbReference type="GeneID" id="41329669"/>
<protein>
    <submittedName>
        <fullName evidence="2">Sulfurtransferase TusA family protein</fullName>
    </submittedName>
</protein>